<proteinExistence type="predicted"/>
<sequence>MRPSFTSPSTNEFLGIKSTEINIDLSVLSVRHKRSRQGHTLYSLILEVQQPQLLDRKFKELPLIFRDVASMRNTGPSDLLPSGRFRSVVHVLFASFMSGSVDTSLHSRFHGGCVTAWAERTLDETTSSGILASFQPISCVKLRRESGRVSAPNIYLTTAVRSYFHRYTAIVAQGSGAPTKAPPKLLRCIRFRFHRTSMPCKWTAHRVRAAI</sequence>
<organism evidence="1 2">
    <name type="scientific">Favolaschia claudopus</name>
    <dbReference type="NCBI Taxonomy" id="2862362"/>
    <lineage>
        <taxon>Eukaryota</taxon>
        <taxon>Fungi</taxon>
        <taxon>Dikarya</taxon>
        <taxon>Basidiomycota</taxon>
        <taxon>Agaricomycotina</taxon>
        <taxon>Agaricomycetes</taxon>
        <taxon>Agaricomycetidae</taxon>
        <taxon>Agaricales</taxon>
        <taxon>Marasmiineae</taxon>
        <taxon>Mycenaceae</taxon>
        <taxon>Favolaschia</taxon>
    </lineage>
</organism>
<comment type="caution">
    <text evidence="1">The sequence shown here is derived from an EMBL/GenBank/DDBJ whole genome shotgun (WGS) entry which is preliminary data.</text>
</comment>
<dbReference type="AlphaFoldDB" id="A0AAW0AW74"/>
<evidence type="ECO:0000313" key="1">
    <source>
        <dbReference type="EMBL" id="KAK7017297.1"/>
    </source>
</evidence>
<dbReference type="EMBL" id="JAWWNJ010000048">
    <property type="protein sequence ID" value="KAK7017297.1"/>
    <property type="molecule type" value="Genomic_DNA"/>
</dbReference>
<dbReference type="Proteomes" id="UP001362999">
    <property type="component" value="Unassembled WGS sequence"/>
</dbReference>
<evidence type="ECO:0000313" key="2">
    <source>
        <dbReference type="Proteomes" id="UP001362999"/>
    </source>
</evidence>
<accession>A0AAW0AW74</accession>
<protein>
    <submittedName>
        <fullName evidence="1">Uncharacterized protein</fullName>
    </submittedName>
</protein>
<gene>
    <name evidence="1" type="ORF">R3P38DRAFT_1321170</name>
</gene>
<reference evidence="1 2" key="1">
    <citation type="journal article" date="2024" name="J Genomics">
        <title>Draft genome sequencing and assembly of Favolaschia claudopus CIRM-BRFM 2984 isolated from oak limbs.</title>
        <authorList>
            <person name="Navarro D."/>
            <person name="Drula E."/>
            <person name="Chaduli D."/>
            <person name="Cazenave R."/>
            <person name="Ahrendt S."/>
            <person name="Wang J."/>
            <person name="Lipzen A."/>
            <person name="Daum C."/>
            <person name="Barry K."/>
            <person name="Grigoriev I.V."/>
            <person name="Favel A."/>
            <person name="Rosso M.N."/>
            <person name="Martin F."/>
        </authorList>
    </citation>
    <scope>NUCLEOTIDE SEQUENCE [LARGE SCALE GENOMIC DNA]</scope>
    <source>
        <strain evidence="1 2">CIRM-BRFM 2984</strain>
    </source>
</reference>
<name>A0AAW0AW74_9AGAR</name>
<keyword evidence="2" id="KW-1185">Reference proteome</keyword>